<evidence type="ECO:0000256" key="2">
    <source>
        <dbReference type="ARBA" id="ARBA00022737"/>
    </source>
</evidence>
<feature type="transmembrane region" description="Helical" evidence="7">
    <location>
        <begin position="2789"/>
        <end position="2808"/>
    </location>
</feature>
<dbReference type="Gene3D" id="3.10.250.10">
    <property type="entry name" value="SRCR-like domain"/>
    <property type="match status" value="1"/>
</dbReference>
<dbReference type="InterPro" id="IPR011641">
    <property type="entry name" value="Tyr-kin_ephrin_A/B_rcpt-like"/>
</dbReference>
<dbReference type="Pfam" id="PF00530">
    <property type="entry name" value="SRCR"/>
    <property type="match status" value="1"/>
</dbReference>
<dbReference type="PANTHER" id="PTHR46104:SF1">
    <property type="entry name" value="GENE 9195-RELATED"/>
    <property type="match status" value="1"/>
</dbReference>
<dbReference type="Gene3D" id="2.130.10.30">
    <property type="entry name" value="Regulator of chromosome condensation 1/beta-lactamase-inhibitor protein II"/>
    <property type="match status" value="2"/>
</dbReference>
<organism evidence="9 10">
    <name type="scientific">Durusdinium trenchii</name>
    <dbReference type="NCBI Taxonomy" id="1381693"/>
    <lineage>
        <taxon>Eukaryota</taxon>
        <taxon>Sar</taxon>
        <taxon>Alveolata</taxon>
        <taxon>Dinophyceae</taxon>
        <taxon>Suessiales</taxon>
        <taxon>Symbiodiniaceae</taxon>
        <taxon>Durusdinium</taxon>
    </lineage>
</organism>
<dbReference type="InterPro" id="IPR009030">
    <property type="entry name" value="Growth_fac_rcpt_cys_sf"/>
</dbReference>
<dbReference type="Gene3D" id="2.10.50.10">
    <property type="entry name" value="Tumor Necrosis Factor Receptor, subunit A, domain 2"/>
    <property type="match status" value="5"/>
</dbReference>
<accession>A0ABP0MYM0</accession>
<evidence type="ECO:0000256" key="1">
    <source>
        <dbReference type="ARBA" id="ARBA00022441"/>
    </source>
</evidence>
<dbReference type="InterPro" id="IPR056737">
    <property type="entry name" value="Beta-prop_ATRN-MKLN-like"/>
</dbReference>
<dbReference type="Pfam" id="PF13540">
    <property type="entry name" value="RCC1_2"/>
    <property type="match status" value="5"/>
</dbReference>
<dbReference type="Pfam" id="PF07699">
    <property type="entry name" value="Ephrin_rec_like"/>
    <property type="match status" value="4"/>
</dbReference>
<proteinExistence type="predicted"/>
<feature type="transmembrane region" description="Helical" evidence="7">
    <location>
        <begin position="2561"/>
        <end position="2587"/>
    </location>
</feature>
<evidence type="ECO:0000256" key="5">
    <source>
        <dbReference type="SAM" id="Coils"/>
    </source>
</evidence>
<feature type="region of interest" description="Disordered" evidence="6">
    <location>
        <begin position="3119"/>
        <end position="3156"/>
    </location>
</feature>
<gene>
    <name evidence="9" type="ORF">SCF082_LOCUS30414</name>
</gene>
<evidence type="ECO:0000313" key="9">
    <source>
        <dbReference type="EMBL" id="CAK9056459.1"/>
    </source>
</evidence>
<evidence type="ECO:0000259" key="8">
    <source>
        <dbReference type="PROSITE" id="PS50287"/>
    </source>
</evidence>
<protein>
    <submittedName>
        <fullName evidence="9">Ultraviolet-B receptor UVR8 (Protein UV-B RESISTANCE 8) (RCC1 domain-containing protein UVR8)</fullName>
    </submittedName>
</protein>
<dbReference type="SUPFAM" id="SSF56487">
    <property type="entry name" value="SRCR-like"/>
    <property type="match status" value="1"/>
</dbReference>
<comment type="caution">
    <text evidence="9">The sequence shown here is derived from an EMBL/GenBank/DDBJ whole genome shotgun (WGS) entry which is preliminary data.</text>
</comment>
<evidence type="ECO:0000313" key="10">
    <source>
        <dbReference type="Proteomes" id="UP001642464"/>
    </source>
</evidence>
<dbReference type="InterPro" id="IPR036772">
    <property type="entry name" value="SRCR-like_dom_sf"/>
</dbReference>
<keyword evidence="10" id="KW-1185">Reference proteome</keyword>
<dbReference type="SMART" id="SM01411">
    <property type="entry name" value="Ephrin_rec_like"/>
    <property type="match status" value="10"/>
</dbReference>
<evidence type="ECO:0000256" key="6">
    <source>
        <dbReference type="SAM" id="MobiDB-lite"/>
    </source>
</evidence>
<feature type="compositionally biased region" description="Polar residues" evidence="6">
    <location>
        <begin position="3119"/>
        <end position="3128"/>
    </location>
</feature>
<keyword evidence="9" id="KW-0675">Receptor</keyword>
<dbReference type="PROSITE" id="PS50287">
    <property type="entry name" value="SRCR_2"/>
    <property type="match status" value="1"/>
</dbReference>
<keyword evidence="7" id="KW-1133">Transmembrane helix</keyword>
<feature type="repeat" description="RCC1" evidence="4">
    <location>
        <begin position="92"/>
        <end position="151"/>
    </location>
</feature>
<dbReference type="InterPro" id="IPR011043">
    <property type="entry name" value="Gal_Oxase/kelch_b-propeller"/>
</dbReference>
<dbReference type="InterPro" id="IPR001190">
    <property type="entry name" value="SRCR"/>
</dbReference>
<evidence type="ECO:0000256" key="3">
    <source>
        <dbReference type="ARBA" id="ARBA00023157"/>
    </source>
</evidence>
<reference evidence="9 10" key="1">
    <citation type="submission" date="2024-02" db="EMBL/GenBank/DDBJ databases">
        <authorList>
            <person name="Chen Y."/>
            <person name="Shah S."/>
            <person name="Dougan E. K."/>
            <person name="Thang M."/>
            <person name="Chan C."/>
        </authorList>
    </citation>
    <scope>NUCLEOTIDE SEQUENCE [LARGE SCALE GENOMIC DNA]</scope>
</reference>
<feature type="repeat" description="RCC1" evidence="4">
    <location>
        <begin position="272"/>
        <end position="331"/>
    </location>
</feature>
<dbReference type="EMBL" id="CAXAMM010025102">
    <property type="protein sequence ID" value="CAK9056459.1"/>
    <property type="molecule type" value="Genomic_DNA"/>
</dbReference>
<dbReference type="PROSITE" id="PS50012">
    <property type="entry name" value="RCC1_3"/>
    <property type="match status" value="2"/>
</dbReference>
<evidence type="ECO:0000256" key="7">
    <source>
        <dbReference type="SAM" id="Phobius"/>
    </source>
</evidence>
<dbReference type="SUPFAM" id="SSF50985">
    <property type="entry name" value="RCC1/BLIP-II"/>
    <property type="match status" value="1"/>
</dbReference>
<keyword evidence="5" id="KW-0175">Coiled coil</keyword>
<keyword evidence="2" id="KW-0677">Repeat</keyword>
<keyword evidence="3" id="KW-1015">Disulfide bond</keyword>
<feature type="transmembrane region" description="Helical" evidence="7">
    <location>
        <begin position="2947"/>
        <end position="2972"/>
    </location>
</feature>
<dbReference type="InterPro" id="IPR009091">
    <property type="entry name" value="RCC1/BLIP-II"/>
</dbReference>
<evidence type="ECO:0000256" key="4">
    <source>
        <dbReference type="PROSITE-ProRule" id="PRU00235"/>
    </source>
</evidence>
<dbReference type="InterPro" id="IPR015915">
    <property type="entry name" value="Kelch-typ_b-propeller"/>
</dbReference>
<dbReference type="InterPro" id="IPR056047">
    <property type="entry name" value="CRMPA-like_DUF7630"/>
</dbReference>
<dbReference type="PANTHER" id="PTHR46104">
    <property type="entry name" value="GENE 9195-RELATED-RELATED"/>
    <property type="match status" value="1"/>
</dbReference>
<feature type="coiled-coil region" evidence="5">
    <location>
        <begin position="3352"/>
        <end position="3406"/>
    </location>
</feature>
<feature type="domain" description="SRCR" evidence="8">
    <location>
        <begin position="380"/>
        <end position="475"/>
    </location>
</feature>
<feature type="transmembrane region" description="Helical" evidence="7">
    <location>
        <begin position="2845"/>
        <end position="2871"/>
    </location>
</feature>
<dbReference type="InterPro" id="IPR000408">
    <property type="entry name" value="Reg_chr_condens"/>
</dbReference>
<sequence>MGDYLAAVDLGSGRTAKQVSVGYHTCVLLDNDVIKCWGKGSSGQLGQGNAEDIGDNMNEMGDYLAAVDLGSGRTAKQVSVGYYHTCAVLDNDMIKCWGSGNYGQLGQGNTENIGDDMNEMGDYLAAVDLGSGRTAKQVSAGSHHTCALLDNDMIKCWGYCNYGQLGQGNTENIGDDMNEMGDYLAAVDLGSGRTAKQVSAGGDYTCALLDNDMIKCWGSSYAGNLGQGNTWSIGDNMNEMGDYLAAVDLGSGRRGKQVSAGFFHTCALLDNDMIKCWGSGHYGQLGQGNTENIGDDTNEMGDYLASVDLGSGRTAKHISAGTHHTCALLDNDMIKCWGSNYAGNLGQGNTENIGDEIYEMGDHLSEVDTGSIAAVFTTNIRLVDATPTQGRVQVKVQDSWRDVCDDNWNNVNAQVVCRQLGFAGGLASFHWNGSGQFGMDNVDCIGDEFDIGQCPFRGWGVHDCGFWEAAAVECHLDAWTRFADPTFSARRGHSLVWDAANASVLVFAGHEAGFFRYYNDLWRSNQQGIWEQLSADGPSARGGHSAVWDFRSRTMLIFGGSYFTSYFDELWLFSVHTNSWKKSDSAAMAGKPPARAYHSGVWDADNQVMLVFAGENPVNLADFWEYHLLSNTWKELTPSSDKPSARSRHSAVWADAIKAILIFGGWDFTALDDLWHYGWWTNSWTLLSPANPPSGRAGHSAVWDPTTLSILTFGGVKVLNESHNYTAELWNYSILTNSWTPLAPPGPYPSPTAREDHVAWWDPSSRYMYLLGGYDVSYKKDMWRYVGVEAEEVPVEECFLGQECSLQLASRRLEAGDILTVVNFFTGSSEPSLLGLYLKTLDGYNFSFALENSTSEDSDQNRSDLSDPLVVQVQPGLYRIRWCPSLEDCESHWFDVGLLIVAGPFPGQSFICDQGAPCVISGLQGSRLSKTDQLLPMKECGTLLRTSLFPEPHPISASASTQSDDLLFDFGHLELDGSPEVVQLCWCPEESSCGELEDFRALAMLFYVVCPPGLSSRGWYELHGMISKCQKCPPGSYCPGGKAADSHQSMIYECPQGSTSPSGSVSAEACECRRGHFLNAQVSTCSMCPPGYFKNHTGPDLCQTCPPQTVSPEGAIALYECSCPSGKIDIDLSENITCADLTVLEQFVSTAGFLSQTEVLMYSFHGSMSSPESDSLEVVRLNLIDYLVLSARASLHLTPTAGQISYKIMTSEEEEAAKLHAKMDADVFFALASAKESEVTSRSEIAMESLRCPDGLGFGITGIIRSQSDCKCIHGMEPVPDESGLASGCTKCPRGKYKSTVDDAACSSCGGLSTLQEGGISSAACTCPAGYVNEVLDDPANCQPCGQGFFCQGGTHKQACGQSLTSSTETANSESECICASGFFRVESVCEACPKGSFKADIGDGACEPCPAGKWSNESAASHEDACISCMPGATTREEGADEMSLCVRPDGHQLVRCISGKVCHVEITGFNLQDGHRLALSTSSCDSGGKAAVPNVVAQGVSKPATSSGSMHVWGDAAGDFSPEGGIYNLCWCANMRDLQCGSLQTDFILSAGKLEVIGPLRNHSLDCVRGQTCLGLRPFQGHQLSLEDRVAVRRACGGSEVLSLALANPNGTGSLSTFDGEFYLTFGNALLDADEAYTICWCGGSCNTASDFAVPAGHLQVLGPYTNQRTNCFLGQPCHLQNIKGVGLMTGDRIMLRTDCETGPMLPGSPGNGIAFRNENGDFDFVGESSLLWSAVGIFSMCFCRPSLENCTHALDFRASLGLFTTKGPFYVTRVCEQGHPCAVQLVGIGLNVGDRLVFRNHSCQSWSEGVAFQIFMELPEPLRVKDDGNGLEVDLGTLPFGSTPGPGGYRICWCPADLLCTSASDFRGAAGELQIHCPPGTYYAESSQVCAKCPKKFYCRGGDPTDANKVSCAAEETTLHWHAASREECVCLPGYGLVDGQCVGCAKGFYKSATANEECVRCPENTTTFSAGASSNMSCVPETMLAPEDGESESNASNSHTCEVPVLTFSLSITATGNASDAISDNVASALRTMWGTRAITEVDLLYDSNNSSRRMSTMRTLVVTLKYLTMEEAETFAEEVDLSIASDAVLDTLRQDEVLGIIDVQPSNVSVSLLPLICRANALVPPGVTIRNVEECLCTSGYEYLEESKGCSPCGVGEYKSTLANDKCQSCPIRKSTLKVGGASIQDCICQIGTFDAEGVCSDCTPGLYCPGNGEPLECPQHSQTLVASARSIDDCLCVAGHYSSGSCEPCVPGRYKSNIGNETCSQTCPSNADSYPGATSLEDCFCVKNYHAILSSNGRLERCASCLPYVGLYCPGGFEPNSTEHVQPRAAAGFYQTGSTFATKCRVVLADGSSACLGDNQCAEGTTGMLCGECPAGWAKFEDISPCEECLAGAGTGQLSTAIVFEITKIAALNFVLAALAASDAANANLPLHTYMIRILTQWFTACALITHFNLELLETPFAQASVSSDSCDEEQLLQYGSSSQAVAPKSTRTSDVNEALESLRLPWPVEVSHAIAVFFAISNVVPKFTSVKFSAQCRAFELFPERPGAQRLAPALYFISLPLLTSLATFSVCAVVVHFVVPVARRFGVHFNKEAKKKQKKRKRIQALFHDSWTRDLKLSDVPLDLPKFRGLDSFASIVDTHQRFAKEICRMKSAKDPQLEAVLAEEGLDLETFNSPSTDFLFAEFSEEDLKKVITEALVPPTLIGALVHRAELWDRGAGERPAKQSGDASAISVAIEAEQPKDDLRTTGALPDTARDVNVNVWTADRLDFGLFTPKPGLKTLLIQSVPVVWPTLIAIWPQLLSQFLSLLWCTPIREDACVRPRLVPSPSVVCFSEDHWPLFIISIVGLSVWCLGIPCWLFVLIYRLGKTRQELESGRKYGLFIRGLEPSMWWWDLLIKRADIALMMLIAYTSLVEDQTAKLRLKSVPAALHSLKEGPSVLLPWCCLCLWSCPLPFLWILGIFFLAQVSRSKCLQSLDQGFWSKVQRAVMRARAFFLRFGTSIHRGSVVRAYEKFLSLWLEEFEENSMPSVGTLCALVIAHQHLPSKGDVAEAWAIEAEKVLRDTRQWSLPAHEFTDAVHRLGSLPVEKALNLIKMVDEILSLRDFKAQSSDFGDCSASASKGTGEGRPAKATAGSLQPLQERGKGESITGGRSVGSAACCRRSVGAPCCAMLHTLVIPVRAKRWEHLAREVGVRHPTSAETLVICGQLTVTRMEIVTCRSTREEGMSNTVSFGGYRAVKIVKALFRILGSKDRKHGIKMAEGAGDAHLRHLLKDVVEANNLKMSKEVADAIAPNPMEELKVMQKDLNDRRKLVQKLEKVRVAKTKREEAFKAFVTYMEQHRAEEEKAYEKEMGELMSEIKTLELAISEAKEDGDMPVERLSVEEELRRQNEDSQEAQRETHLQLMRLQQQFQASALAQTALPATEVTREDWSDECVYSFRDISDAWNESGTVCSIFVCAAGSFLNTVFKVTHFSLIFFWEVWHFPRKGPQKLHHPFFDSAETMNWAEVLVAEIKPSARMNGGETQNRFHGFKGTYDRKLEHGGLLVDIANVEDEMSLMQDFEKAGGDCKQSASDVLRLRQPIMDLHDGPEATSQARTPPCSVADLYSARACTRVCSGRFD</sequence>
<keyword evidence="7" id="KW-0812">Transmembrane</keyword>
<keyword evidence="7" id="KW-0472">Membrane</keyword>
<keyword evidence="1" id="KW-0880">Kelch repeat</keyword>
<dbReference type="SUPFAM" id="SSF57184">
    <property type="entry name" value="Growth factor receptor domain"/>
    <property type="match status" value="4"/>
</dbReference>
<dbReference type="Proteomes" id="UP001642464">
    <property type="component" value="Unassembled WGS sequence"/>
</dbReference>
<name>A0ABP0MYM0_9DINO</name>
<dbReference type="Pfam" id="PF24633">
    <property type="entry name" value="DUF7630"/>
    <property type="match status" value="1"/>
</dbReference>
<dbReference type="Gene3D" id="2.120.10.80">
    <property type="entry name" value="Kelch-type beta propeller"/>
    <property type="match status" value="2"/>
</dbReference>
<dbReference type="SMART" id="SM00202">
    <property type="entry name" value="SR"/>
    <property type="match status" value="1"/>
</dbReference>
<dbReference type="Pfam" id="PF24981">
    <property type="entry name" value="Beta-prop_ATRN-LZTR1"/>
    <property type="match status" value="1"/>
</dbReference>
<dbReference type="SUPFAM" id="SSF50965">
    <property type="entry name" value="Galactose oxidase, central domain"/>
    <property type="match status" value="1"/>
</dbReference>